<accession>A0A926ES93</accession>
<comment type="catalytic activity">
    <reaction evidence="1 7">
        <text>[(1-&gt;4)-alpha-D-glucosyl](n) + ADP-alpha-D-glucose = [(1-&gt;4)-alpha-D-glucosyl](n+1) + ADP + H(+)</text>
        <dbReference type="Rhea" id="RHEA:18189"/>
        <dbReference type="Rhea" id="RHEA-COMP:9584"/>
        <dbReference type="Rhea" id="RHEA-COMP:9587"/>
        <dbReference type="ChEBI" id="CHEBI:15378"/>
        <dbReference type="ChEBI" id="CHEBI:15444"/>
        <dbReference type="ChEBI" id="CHEBI:57498"/>
        <dbReference type="ChEBI" id="CHEBI:456216"/>
        <dbReference type="EC" id="2.4.1.21"/>
    </reaction>
</comment>
<gene>
    <name evidence="7 10" type="primary">glgA</name>
    <name evidence="10" type="ORF">H8707_03405</name>
</gene>
<dbReference type="CDD" id="cd03791">
    <property type="entry name" value="GT5_Glycogen_synthase_DULL1-like"/>
    <property type="match status" value="1"/>
</dbReference>
<evidence type="ECO:0000313" key="11">
    <source>
        <dbReference type="Proteomes" id="UP000601171"/>
    </source>
</evidence>
<dbReference type="RefSeq" id="WP_262428758.1">
    <property type="nucleotide sequence ID" value="NZ_JACRTG010000008.1"/>
</dbReference>
<dbReference type="InterPro" id="IPR013534">
    <property type="entry name" value="Starch_synth_cat_dom"/>
</dbReference>
<proteinExistence type="inferred from homology"/>
<dbReference type="GO" id="GO:0005978">
    <property type="term" value="P:glycogen biosynthetic process"/>
    <property type="evidence" value="ECO:0007669"/>
    <property type="project" value="UniProtKB-UniRule"/>
</dbReference>
<comment type="function">
    <text evidence="2 7">Synthesizes alpha-1,4-glucan chains using ADP-glucose.</text>
</comment>
<dbReference type="InterPro" id="IPR011835">
    <property type="entry name" value="GS/SS"/>
</dbReference>
<evidence type="ECO:0000256" key="1">
    <source>
        <dbReference type="ARBA" id="ARBA00001478"/>
    </source>
</evidence>
<evidence type="ECO:0000313" key="10">
    <source>
        <dbReference type="EMBL" id="MBC8587288.1"/>
    </source>
</evidence>
<dbReference type="InterPro" id="IPR001296">
    <property type="entry name" value="Glyco_trans_1"/>
</dbReference>
<dbReference type="AlphaFoldDB" id="A0A926ES93"/>
<evidence type="ECO:0000256" key="2">
    <source>
        <dbReference type="ARBA" id="ARBA00002764"/>
    </source>
</evidence>
<evidence type="ECO:0000256" key="4">
    <source>
        <dbReference type="ARBA" id="ARBA00022676"/>
    </source>
</evidence>
<name>A0A926ES93_9FIRM</name>
<keyword evidence="4 7" id="KW-0328">Glycosyltransferase</keyword>
<keyword evidence="5 7" id="KW-0808">Transferase</keyword>
<dbReference type="GO" id="GO:0004373">
    <property type="term" value="F:alpha-1,4-glucan glucosyltransferase (UDP-glucose donor) activity"/>
    <property type="evidence" value="ECO:0007669"/>
    <property type="project" value="InterPro"/>
</dbReference>
<sequence>MKILYAAAEVAPFAKTGGLADVAGSLPKAIKIKKHDIRVVMPLYSSISEEYKSKMKREKEIYVDLGWRIQYAGVLSMKNEGVIHYFIDNEYYFKRDGIYGEYDDGERFIFFTKAAALLLKELKFKADIVHCNDWHTGLLPLYIKDFAKGDIYYKNMKTVFTIHNLKYQGIFEPSILEEIAGLSREYYNDDGLKFYDKINLMKAGIVYSDVLTTVSKTYAEEIKYEYFGENLDDIIRKNEHKLVGIVNGIDYDIYNPEKDKNIPCNYNYKSIEKKKLNKQEMQKLYNLPVRDVPLLAMVSRLVAMKGIDLVRHILDELLQEDIQFVILGTGDKEYEDMFEFFRSKYPEKLASRIYFNIKESHLIYAGADLFIMPSMAEPCGISQLISLRYGTLPIVRETGGLKDTVIPYNEYTGEGNGFSFKNFNAHELLNCIKDALNLYKDSEKWLGLIEQAMDSKNDWEKSSEQYVAMYEKLIKQ</sequence>
<evidence type="ECO:0000256" key="6">
    <source>
        <dbReference type="ARBA" id="ARBA00023056"/>
    </source>
</evidence>
<evidence type="ECO:0000259" key="9">
    <source>
        <dbReference type="Pfam" id="PF08323"/>
    </source>
</evidence>
<dbReference type="EMBL" id="JACRTG010000008">
    <property type="protein sequence ID" value="MBC8587288.1"/>
    <property type="molecule type" value="Genomic_DNA"/>
</dbReference>
<evidence type="ECO:0000256" key="3">
    <source>
        <dbReference type="ARBA" id="ARBA00010281"/>
    </source>
</evidence>
<dbReference type="EC" id="2.4.1.21" evidence="7"/>
<evidence type="ECO:0000256" key="7">
    <source>
        <dbReference type="HAMAP-Rule" id="MF_00484"/>
    </source>
</evidence>
<feature type="domain" description="Starch synthase catalytic" evidence="9">
    <location>
        <begin position="2"/>
        <end position="237"/>
    </location>
</feature>
<keyword evidence="6 7" id="KW-0320">Glycogen biosynthesis</keyword>
<reference evidence="10" key="1">
    <citation type="submission" date="2020-08" db="EMBL/GenBank/DDBJ databases">
        <title>Genome public.</title>
        <authorList>
            <person name="Liu C."/>
            <person name="Sun Q."/>
        </authorList>
    </citation>
    <scope>NUCLEOTIDE SEQUENCE</scope>
    <source>
        <strain evidence="10">BX21</strain>
    </source>
</reference>
<evidence type="ECO:0000259" key="8">
    <source>
        <dbReference type="Pfam" id="PF00534"/>
    </source>
</evidence>
<dbReference type="GO" id="GO:0009011">
    <property type="term" value="F:alpha-1,4-glucan glucosyltransferase (ADP-glucose donor) activity"/>
    <property type="evidence" value="ECO:0007669"/>
    <property type="project" value="UniProtKB-UniRule"/>
</dbReference>
<dbReference type="SUPFAM" id="SSF53756">
    <property type="entry name" value="UDP-Glycosyltransferase/glycogen phosphorylase"/>
    <property type="match status" value="1"/>
</dbReference>
<comment type="similarity">
    <text evidence="3 7">Belongs to the glycosyltransferase 1 family. Bacterial/plant glycogen synthase subfamily.</text>
</comment>
<dbReference type="Pfam" id="PF00534">
    <property type="entry name" value="Glycos_transf_1"/>
    <property type="match status" value="1"/>
</dbReference>
<dbReference type="Gene3D" id="3.40.50.2000">
    <property type="entry name" value="Glycogen Phosphorylase B"/>
    <property type="match status" value="2"/>
</dbReference>
<organism evidence="10 11">
    <name type="scientific">Paratissierella segnis</name>
    <dbReference type="NCBI Taxonomy" id="2763679"/>
    <lineage>
        <taxon>Bacteria</taxon>
        <taxon>Bacillati</taxon>
        <taxon>Bacillota</taxon>
        <taxon>Tissierellia</taxon>
        <taxon>Tissierellales</taxon>
        <taxon>Tissierellaceae</taxon>
        <taxon>Paratissierella</taxon>
    </lineage>
</organism>
<keyword evidence="11" id="KW-1185">Reference proteome</keyword>
<dbReference type="PANTHER" id="PTHR45825:SF11">
    <property type="entry name" value="ALPHA AMYLASE DOMAIN-CONTAINING PROTEIN"/>
    <property type="match status" value="1"/>
</dbReference>
<feature type="domain" description="Glycosyl transferase family 1" evidence="8">
    <location>
        <begin position="291"/>
        <end position="445"/>
    </location>
</feature>
<dbReference type="Proteomes" id="UP000601171">
    <property type="component" value="Unassembled WGS sequence"/>
</dbReference>
<evidence type="ECO:0000256" key="5">
    <source>
        <dbReference type="ARBA" id="ARBA00022679"/>
    </source>
</evidence>
<dbReference type="NCBIfam" id="NF001898">
    <property type="entry name" value="PRK00654.1-1"/>
    <property type="match status" value="1"/>
</dbReference>
<protein>
    <recommendedName>
        <fullName evidence="7">Glycogen synthase</fullName>
        <ecNumber evidence="7">2.4.1.21</ecNumber>
    </recommendedName>
    <alternativeName>
        <fullName evidence="7">Starch [bacterial glycogen] synthase</fullName>
    </alternativeName>
</protein>
<feature type="binding site" evidence="7">
    <location>
        <position position="15"/>
    </location>
    <ligand>
        <name>ADP-alpha-D-glucose</name>
        <dbReference type="ChEBI" id="CHEBI:57498"/>
    </ligand>
</feature>
<dbReference type="NCBIfam" id="TIGR02095">
    <property type="entry name" value="glgA"/>
    <property type="match status" value="1"/>
</dbReference>
<comment type="caution">
    <text evidence="10">The sequence shown here is derived from an EMBL/GenBank/DDBJ whole genome shotgun (WGS) entry which is preliminary data.</text>
</comment>
<dbReference type="HAMAP" id="MF_00484">
    <property type="entry name" value="Glycogen_synth"/>
    <property type="match status" value="1"/>
</dbReference>
<comment type="pathway">
    <text evidence="7">Glycan biosynthesis; glycogen biosynthesis.</text>
</comment>
<dbReference type="PANTHER" id="PTHR45825">
    <property type="entry name" value="GRANULE-BOUND STARCH SYNTHASE 1, CHLOROPLASTIC/AMYLOPLASTIC"/>
    <property type="match status" value="1"/>
</dbReference>
<dbReference type="Pfam" id="PF08323">
    <property type="entry name" value="Glyco_transf_5"/>
    <property type="match status" value="1"/>
</dbReference>